<dbReference type="STRING" id="1183438.GKIL_4054"/>
<dbReference type="RefSeq" id="WP_023175640.1">
    <property type="nucleotide sequence ID" value="NC_022600.1"/>
</dbReference>
<sequence>MFQYVITVEPLGLLYGSAGAFLSPANLVGRAGRRFPPDAPTLSGLYYNGASEALRRELGEKLHLAGPFWAEQEDPLNFYVPIPWTRVVGEDSSDEWTIADHHWQRTDPDLKPAYRWQPINSWKAPLRNLQKNQARKDPWQFVPALHPHLKDDERCVPEQDGLFLENAAQMCPGTCLVYLASHPLSAGWYRFGGESHVVQIGCRDLPERSKAMALLAEPIDRAFALLTPGIWGSNRFSLRHPQHPDFPKPVLMLTEKPVPFRYRIAEQLGRGRYAVPAGSVYVLSQPLDQPWRDWNSDWFPREGHSYKRWGCGLALPLEIEGLQTLQGV</sequence>
<dbReference type="HOGENOM" id="CLU_801302_0_0_3"/>
<dbReference type="eggNOG" id="COG1769">
    <property type="taxonomic scope" value="Bacteria"/>
</dbReference>
<dbReference type="OrthoDB" id="442795at2"/>
<accession>U5QRJ1</accession>
<organism evidence="1 2">
    <name type="scientific">Gloeobacter kilaueensis (strain ATCC BAA-2537 / CCAP 1431/1 / ULC 316 / JS1)</name>
    <dbReference type="NCBI Taxonomy" id="1183438"/>
    <lineage>
        <taxon>Bacteria</taxon>
        <taxon>Bacillati</taxon>
        <taxon>Cyanobacteriota</taxon>
        <taxon>Cyanophyceae</taxon>
        <taxon>Gloeobacterales</taxon>
        <taxon>Gloeobacteraceae</taxon>
        <taxon>Gloeobacter</taxon>
    </lineage>
</organism>
<dbReference type="EMBL" id="CP003587">
    <property type="protein sequence ID" value="AGY60300.1"/>
    <property type="molecule type" value="Genomic_DNA"/>
</dbReference>
<dbReference type="AlphaFoldDB" id="U5QRJ1"/>
<reference evidence="1 2" key="1">
    <citation type="journal article" date="2013" name="PLoS ONE">
        <title>Cultivation and Complete Genome Sequencing of Gloeobacter kilaueensis sp. nov., from a Lava Cave in Kilauea Caldera, Hawai'i.</title>
        <authorList>
            <person name="Saw J.H."/>
            <person name="Schatz M."/>
            <person name="Brown M.V."/>
            <person name="Kunkel D.D."/>
            <person name="Foster J.S."/>
            <person name="Shick H."/>
            <person name="Christensen S."/>
            <person name="Hou S."/>
            <person name="Wan X."/>
            <person name="Donachie S.P."/>
        </authorList>
    </citation>
    <scope>NUCLEOTIDE SEQUENCE [LARGE SCALE GENOMIC DNA]</scope>
    <source>
        <strain evidence="2">JS</strain>
    </source>
</reference>
<evidence type="ECO:0008006" key="3">
    <source>
        <dbReference type="Google" id="ProtNLM"/>
    </source>
</evidence>
<dbReference type="Pfam" id="PF09700">
    <property type="entry name" value="Cas_Cmr3"/>
    <property type="match status" value="1"/>
</dbReference>
<proteinExistence type="predicted"/>
<dbReference type="Proteomes" id="UP000017396">
    <property type="component" value="Chromosome"/>
</dbReference>
<protein>
    <recommendedName>
        <fullName evidence="3">CRISPR-associated protein</fullName>
    </recommendedName>
</protein>
<gene>
    <name evidence="1" type="ORF">GKIL_4054</name>
</gene>
<dbReference type="KEGG" id="glj:GKIL_4054"/>
<keyword evidence="2" id="KW-1185">Reference proteome</keyword>
<name>U5QRJ1_GLOK1</name>
<evidence type="ECO:0000313" key="2">
    <source>
        <dbReference type="Proteomes" id="UP000017396"/>
    </source>
</evidence>
<evidence type="ECO:0000313" key="1">
    <source>
        <dbReference type="EMBL" id="AGY60300.1"/>
    </source>
</evidence>
<dbReference type="InterPro" id="IPR019117">
    <property type="entry name" value="CRISPR-assoc_protein_Cmr3"/>
</dbReference>
<dbReference type="PATRIC" id="fig|1183438.3.peg.3992"/>